<feature type="compositionally biased region" description="Acidic residues" evidence="1">
    <location>
        <begin position="392"/>
        <end position="409"/>
    </location>
</feature>
<feature type="transmembrane region" description="Helical" evidence="2">
    <location>
        <begin position="349"/>
        <end position="377"/>
    </location>
</feature>
<name>A0A7S2KQJ6_9STRA</name>
<keyword evidence="2" id="KW-1133">Transmembrane helix</keyword>
<feature type="compositionally biased region" description="Basic and acidic residues" evidence="1">
    <location>
        <begin position="229"/>
        <end position="251"/>
    </location>
</feature>
<evidence type="ECO:0000313" key="3">
    <source>
        <dbReference type="EMBL" id="CAD9582883.1"/>
    </source>
</evidence>
<evidence type="ECO:0000256" key="2">
    <source>
        <dbReference type="SAM" id="Phobius"/>
    </source>
</evidence>
<protein>
    <submittedName>
        <fullName evidence="3">Uncharacterized protein</fullName>
    </submittedName>
</protein>
<feature type="region of interest" description="Disordered" evidence="1">
    <location>
        <begin position="208"/>
        <end position="251"/>
    </location>
</feature>
<organism evidence="3">
    <name type="scientific">Leptocylindrus danicus</name>
    <dbReference type="NCBI Taxonomy" id="163516"/>
    <lineage>
        <taxon>Eukaryota</taxon>
        <taxon>Sar</taxon>
        <taxon>Stramenopiles</taxon>
        <taxon>Ochrophyta</taxon>
        <taxon>Bacillariophyta</taxon>
        <taxon>Coscinodiscophyceae</taxon>
        <taxon>Chaetocerotophycidae</taxon>
        <taxon>Leptocylindrales</taxon>
        <taxon>Leptocylindraceae</taxon>
        <taxon>Leptocylindrus</taxon>
    </lineage>
</organism>
<evidence type="ECO:0000256" key="1">
    <source>
        <dbReference type="SAM" id="MobiDB-lite"/>
    </source>
</evidence>
<dbReference type="EMBL" id="HBGY01016717">
    <property type="protein sequence ID" value="CAD9582883.1"/>
    <property type="molecule type" value="Transcribed_RNA"/>
</dbReference>
<reference evidence="3" key="1">
    <citation type="submission" date="2021-01" db="EMBL/GenBank/DDBJ databases">
        <authorList>
            <person name="Corre E."/>
            <person name="Pelletier E."/>
            <person name="Niang G."/>
            <person name="Scheremetjew M."/>
            <person name="Finn R."/>
            <person name="Kale V."/>
            <person name="Holt S."/>
            <person name="Cochrane G."/>
            <person name="Meng A."/>
            <person name="Brown T."/>
            <person name="Cohen L."/>
        </authorList>
    </citation>
    <scope>NUCLEOTIDE SEQUENCE</scope>
    <source>
        <strain evidence="3">B650</strain>
    </source>
</reference>
<accession>A0A7S2KQJ6</accession>
<sequence length="589" mass="65493">MTETKKSKVGEYDVTAMHKHTIGATNTSGVTTNPVWNDRMKSDEALRLKMLLSGANLLSQETSASGVATRLGNIWNENSFVYPVLQPIKKCKSSRDGSNALSLSPWKSSRGAIVIQVQNVLNALFDDCIGEVVIPLSSLVNDENRSLDGHIVRGWAYLQAVGANYDELEIIDDVSTDGSQMEDIIGVNYEEVSRGDISSDFLDNERTDNLPIGDDIDSEVGGATGNGSRSHDGATEDNFSHEEDRQSHDMSTDSRAAIYISCSLTLPRATDQVSDVEKEASIVVAQEMIQTASMSKENIGMIGSSINTINTVRGMGGNAQWLQNTLGNLLDFVESFRNLFTWACPQKSMLVFSALSMVWIVLCIIPTRFIILSAGLYEFVGKHIMTAFSVDSSEDGNESDDDEENEENSIDNQPSIPILTHFYNLVAAVPNDEDLRRAYFWEARRMGGVERDDLAQSKRISRLKSLWRARWYGELYLKVSANAAGTGWEWRNIFTILQGHRLVWWVSSHDFDRGNKPLGQILFAGHAGLAGLSPLDLRQMQKNEFSRAISVFGRGEIEQQKIILLASSEEEKEWIERLITEVTLDPKID</sequence>
<keyword evidence="2" id="KW-0812">Transmembrane</keyword>
<keyword evidence="2" id="KW-0472">Membrane</keyword>
<gene>
    <name evidence="3" type="ORF">LDAN0321_LOCUS10812</name>
</gene>
<proteinExistence type="predicted"/>
<feature type="region of interest" description="Disordered" evidence="1">
    <location>
        <begin position="391"/>
        <end position="414"/>
    </location>
</feature>
<dbReference type="AlphaFoldDB" id="A0A7S2KQJ6"/>